<dbReference type="InterPro" id="IPR049244">
    <property type="entry name" value="DUF6879"/>
</dbReference>
<dbReference type="Pfam" id="PF21806">
    <property type="entry name" value="DUF6879"/>
    <property type="match status" value="1"/>
</dbReference>
<accession>A0A1M5GFM6</accession>
<gene>
    <name evidence="2" type="ORF">SAMN05444320_106104</name>
</gene>
<evidence type="ECO:0000259" key="1">
    <source>
        <dbReference type="Pfam" id="PF21806"/>
    </source>
</evidence>
<evidence type="ECO:0000313" key="3">
    <source>
        <dbReference type="Proteomes" id="UP000184501"/>
    </source>
</evidence>
<dbReference type="STRING" id="2017.SAMN05444320_106104"/>
<proteinExistence type="predicted"/>
<reference evidence="2 3" key="1">
    <citation type="submission" date="2016-11" db="EMBL/GenBank/DDBJ databases">
        <authorList>
            <person name="Jaros S."/>
            <person name="Januszkiewicz K."/>
            <person name="Wedrychowicz H."/>
        </authorList>
    </citation>
    <scope>NUCLEOTIDE SEQUENCE [LARGE SCALE GENOMIC DNA]</scope>
    <source>
        <strain evidence="2 3">DSM 44523</strain>
    </source>
</reference>
<protein>
    <recommendedName>
        <fullName evidence="1">DUF6879 domain-containing protein</fullName>
    </recommendedName>
</protein>
<sequence length="170" mass="20019">MRLEGDDWRAFFDAYERDAFRLETLPAYGVASEDEEYRVWRETGRLDVADDDPWLVRVRNYRMTGRTVGRVHVVTRPLSEYLRFEFAFYRHSSAAGEQIRILDVTDCPDPVSGAQDFWLFDDSEVVLMHYREDGTQIGRELLEGEDPSPYVELKRLALLHSVPFSEYREE</sequence>
<name>A0A1M5GFM6_STRHI</name>
<dbReference type="RefSeq" id="WP_073485212.1">
    <property type="nucleotide sequence ID" value="NZ_FQVN01000006.1"/>
</dbReference>
<feature type="domain" description="DUF6879" evidence="1">
    <location>
        <begin position="6"/>
        <end position="168"/>
    </location>
</feature>
<organism evidence="2 3">
    <name type="scientific">Streptoalloteichus hindustanus</name>
    <dbReference type="NCBI Taxonomy" id="2017"/>
    <lineage>
        <taxon>Bacteria</taxon>
        <taxon>Bacillati</taxon>
        <taxon>Actinomycetota</taxon>
        <taxon>Actinomycetes</taxon>
        <taxon>Pseudonocardiales</taxon>
        <taxon>Pseudonocardiaceae</taxon>
        <taxon>Streptoalloteichus</taxon>
    </lineage>
</organism>
<dbReference type="AlphaFoldDB" id="A0A1M5GFM6"/>
<keyword evidence="3" id="KW-1185">Reference proteome</keyword>
<dbReference type="Proteomes" id="UP000184501">
    <property type="component" value="Unassembled WGS sequence"/>
</dbReference>
<dbReference type="EMBL" id="FQVN01000006">
    <property type="protein sequence ID" value="SHG02580.1"/>
    <property type="molecule type" value="Genomic_DNA"/>
</dbReference>
<evidence type="ECO:0000313" key="2">
    <source>
        <dbReference type="EMBL" id="SHG02580.1"/>
    </source>
</evidence>
<dbReference type="OrthoDB" id="3821358at2"/>